<organism evidence="11 12">
    <name type="scientific">Xylaria grammica</name>
    <dbReference type="NCBI Taxonomy" id="363999"/>
    <lineage>
        <taxon>Eukaryota</taxon>
        <taxon>Fungi</taxon>
        <taxon>Dikarya</taxon>
        <taxon>Ascomycota</taxon>
        <taxon>Pezizomycotina</taxon>
        <taxon>Sordariomycetes</taxon>
        <taxon>Xylariomycetidae</taxon>
        <taxon>Xylariales</taxon>
        <taxon>Xylariaceae</taxon>
        <taxon>Xylaria</taxon>
    </lineage>
</organism>
<feature type="binding site" description="axial binding residue" evidence="8">
    <location>
        <position position="447"/>
    </location>
    <ligand>
        <name>heme</name>
        <dbReference type="ChEBI" id="CHEBI:30413"/>
    </ligand>
    <ligandPart>
        <name>Fe</name>
        <dbReference type="ChEBI" id="CHEBI:18248"/>
    </ligandPart>
</feature>
<dbReference type="PRINTS" id="PR00463">
    <property type="entry name" value="EP450I"/>
</dbReference>
<dbReference type="InterPro" id="IPR002401">
    <property type="entry name" value="Cyt_P450_E_grp-I"/>
</dbReference>
<evidence type="ECO:0000256" key="6">
    <source>
        <dbReference type="ARBA" id="ARBA00023004"/>
    </source>
</evidence>
<evidence type="ECO:0000256" key="10">
    <source>
        <dbReference type="SAM" id="Phobius"/>
    </source>
</evidence>
<accession>A0A439DKV6</accession>
<evidence type="ECO:0000313" key="11">
    <source>
        <dbReference type="EMBL" id="RWA15034.1"/>
    </source>
</evidence>
<keyword evidence="5 9" id="KW-0560">Oxidoreductase</keyword>
<dbReference type="EMBL" id="RYZI01000001">
    <property type="protein sequence ID" value="RWA15034.1"/>
    <property type="molecule type" value="Genomic_DNA"/>
</dbReference>
<dbReference type="GO" id="GO:0016705">
    <property type="term" value="F:oxidoreductase activity, acting on paired donors, with incorporation or reduction of molecular oxygen"/>
    <property type="evidence" value="ECO:0007669"/>
    <property type="project" value="InterPro"/>
</dbReference>
<dbReference type="GO" id="GO:0005506">
    <property type="term" value="F:iron ion binding"/>
    <property type="evidence" value="ECO:0007669"/>
    <property type="project" value="InterPro"/>
</dbReference>
<dbReference type="Proteomes" id="UP000286045">
    <property type="component" value="Unassembled WGS sequence"/>
</dbReference>
<keyword evidence="12" id="KW-1185">Reference proteome</keyword>
<comment type="cofactor">
    <cofactor evidence="1 8">
        <name>heme</name>
        <dbReference type="ChEBI" id="CHEBI:30413"/>
    </cofactor>
</comment>
<dbReference type="GO" id="GO:0020037">
    <property type="term" value="F:heme binding"/>
    <property type="evidence" value="ECO:0007669"/>
    <property type="project" value="InterPro"/>
</dbReference>
<keyword evidence="10" id="KW-0812">Transmembrane</keyword>
<dbReference type="CDD" id="cd11041">
    <property type="entry name" value="CYP503A1-like"/>
    <property type="match status" value="1"/>
</dbReference>
<evidence type="ECO:0000256" key="3">
    <source>
        <dbReference type="ARBA" id="ARBA00022617"/>
    </source>
</evidence>
<dbReference type="AlphaFoldDB" id="A0A439DKV6"/>
<dbReference type="PRINTS" id="PR00385">
    <property type="entry name" value="P450"/>
</dbReference>
<gene>
    <name evidence="11" type="ORF">EKO27_g73</name>
</gene>
<comment type="caution">
    <text evidence="11">The sequence shown here is derived from an EMBL/GenBank/DDBJ whole genome shotgun (WGS) entry which is preliminary data.</text>
</comment>
<dbReference type="PROSITE" id="PS00086">
    <property type="entry name" value="CYTOCHROME_P450"/>
    <property type="match status" value="1"/>
</dbReference>
<dbReference type="STRING" id="363999.A0A439DKV6"/>
<dbReference type="GO" id="GO:0004497">
    <property type="term" value="F:monooxygenase activity"/>
    <property type="evidence" value="ECO:0007669"/>
    <property type="project" value="UniProtKB-KW"/>
</dbReference>
<dbReference type="Pfam" id="PF00067">
    <property type="entry name" value="p450"/>
    <property type="match status" value="1"/>
</dbReference>
<evidence type="ECO:0000256" key="8">
    <source>
        <dbReference type="PIRSR" id="PIRSR602401-1"/>
    </source>
</evidence>
<keyword evidence="10" id="KW-0472">Membrane</keyword>
<keyword evidence="4 8" id="KW-0479">Metal-binding</keyword>
<feature type="transmembrane region" description="Helical" evidence="10">
    <location>
        <begin position="12"/>
        <end position="32"/>
    </location>
</feature>
<keyword evidence="7 9" id="KW-0503">Monooxygenase</keyword>
<evidence type="ECO:0000256" key="9">
    <source>
        <dbReference type="RuleBase" id="RU000461"/>
    </source>
</evidence>
<dbReference type="PANTHER" id="PTHR46206">
    <property type="entry name" value="CYTOCHROME P450"/>
    <property type="match status" value="1"/>
</dbReference>
<dbReference type="InterPro" id="IPR017972">
    <property type="entry name" value="Cyt_P450_CS"/>
</dbReference>
<evidence type="ECO:0000313" key="12">
    <source>
        <dbReference type="Proteomes" id="UP000286045"/>
    </source>
</evidence>
<reference evidence="11 12" key="1">
    <citation type="submission" date="2018-12" db="EMBL/GenBank/DDBJ databases">
        <title>Draft genome sequence of Xylaria grammica IHI A82.</title>
        <authorList>
            <person name="Buettner E."/>
            <person name="Kellner H."/>
        </authorList>
    </citation>
    <scope>NUCLEOTIDE SEQUENCE [LARGE SCALE GENOMIC DNA]</scope>
    <source>
        <strain evidence="11 12">IHI A82</strain>
    </source>
</reference>
<dbReference type="SUPFAM" id="SSF48264">
    <property type="entry name" value="Cytochrome P450"/>
    <property type="match status" value="1"/>
</dbReference>
<sequence>METIRNFVPQGLPVSVQVIGATVLLSIVYSFFTKNRPWPAFPVISVRGLGPRKSWMFHGQEVLDQGFKTTNGRPFQVITGTGPKIVLPNTYADEIRNLPELNFPKAFLSDFFVNYPGFEAHKQGLTHDFLLRDTIRLKLTQSLGLVTGDLVNETVSTVDEVFGQSEAWTTRMIREDMLEVVARVSSRVFLGEALCRNRRWLDIAKTFTVDSFALAFLMRMAPAILRPFAYLALPQSARLRKSVRDAHTMIVPEVKKRKAAVDAARAAGEKPPKVADTLGWMYDIAKGEDLDFVSGQLSLTMAAIHTTTESACRALLDICKYPEVAQQLRDEIIEVVGREGWAKTTLYKLKLMDSFLRESQRVSPLAVMSMNRYVEKTLTLSGGLEIPKGARIAVVSDFANPEIYPEPEKFDVARFVKKRQEPGQENSWQFVTTGPTALSFGHGEHACPGRFFASNEIKIILCHLLMKYDWRFVPDVPEPEPRLFESTRSVKPDTQIQARRRKTELDIDNL</sequence>
<evidence type="ECO:0000256" key="2">
    <source>
        <dbReference type="ARBA" id="ARBA00010617"/>
    </source>
</evidence>
<evidence type="ECO:0000256" key="4">
    <source>
        <dbReference type="ARBA" id="ARBA00022723"/>
    </source>
</evidence>
<keyword evidence="10" id="KW-1133">Transmembrane helix</keyword>
<dbReference type="PANTHER" id="PTHR46206:SF2">
    <property type="entry name" value="CYTOCHROME P450 MONOOXYGENASE AUSG-RELATED"/>
    <property type="match status" value="1"/>
</dbReference>
<protein>
    <submittedName>
        <fullName evidence="11">Uncharacterized protein</fullName>
    </submittedName>
</protein>
<proteinExistence type="inferred from homology"/>
<name>A0A439DKV6_9PEZI</name>
<dbReference type="InterPro" id="IPR001128">
    <property type="entry name" value="Cyt_P450"/>
</dbReference>
<keyword evidence="6 8" id="KW-0408">Iron</keyword>
<dbReference type="Gene3D" id="1.10.630.10">
    <property type="entry name" value="Cytochrome P450"/>
    <property type="match status" value="1"/>
</dbReference>
<evidence type="ECO:0000256" key="5">
    <source>
        <dbReference type="ARBA" id="ARBA00023002"/>
    </source>
</evidence>
<evidence type="ECO:0000256" key="7">
    <source>
        <dbReference type="ARBA" id="ARBA00023033"/>
    </source>
</evidence>
<keyword evidence="3 8" id="KW-0349">Heme</keyword>
<comment type="similarity">
    <text evidence="2 9">Belongs to the cytochrome P450 family.</text>
</comment>
<evidence type="ECO:0000256" key="1">
    <source>
        <dbReference type="ARBA" id="ARBA00001971"/>
    </source>
</evidence>
<dbReference type="InterPro" id="IPR036396">
    <property type="entry name" value="Cyt_P450_sf"/>
</dbReference>